<evidence type="ECO:0000256" key="1">
    <source>
        <dbReference type="ARBA" id="ARBA00008520"/>
    </source>
</evidence>
<dbReference type="PANTHER" id="PTHR43649">
    <property type="entry name" value="ARABINOSE-BINDING PROTEIN-RELATED"/>
    <property type="match status" value="1"/>
</dbReference>
<proteinExistence type="inferred from homology"/>
<gene>
    <name evidence="3" type="ORF">OCV99_14865</name>
</gene>
<sequence length="426" mass="47221">MKRKIWIGLAGILCAGLLAGCGKEGENSGSKDAGEEEKKVLTVLLNGTASDAFVDDYQEIIDRFNEENNYDVTIEPEFVGNAEYKARLATMMATDTQPDIIYTWELGYLENFVNAGKIVSLQEYLDADPDWKKSFQAGTLELETYGGEAYGIPTARCIAVMYYNKEIFEKYSLEVPETYEEYCQVCETLLANGVTPVAMAAAADDAWMVSQYIQQLSNGIAGVELYEGIKNGTRGWNDEGMEEAAKLFQEEAAKGYFADGFAELSSGGAKWLFQEEKAAMYFNGSWDASNLDNPNIGCFILPAVKEEYQNIVVGALDNSYAVTSNCEDVEAAVAFLKFWSNEENASMLLYECGRIPATDIRMDEGRLSSLCQDVLACFEQQKVLTPWFDRVDAGSGNRFNQSCVEIGQGKDVKTVLDALQKEDVRE</sequence>
<dbReference type="RefSeq" id="WP_158371623.1">
    <property type="nucleotide sequence ID" value="NZ_JAOQJU010000026.1"/>
</dbReference>
<evidence type="ECO:0000256" key="2">
    <source>
        <dbReference type="ARBA" id="ARBA00022448"/>
    </source>
</evidence>
<evidence type="ECO:0000313" key="4">
    <source>
        <dbReference type="Proteomes" id="UP001652431"/>
    </source>
</evidence>
<dbReference type="InterPro" id="IPR006059">
    <property type="entry name" value="SBP"/>
</dbReference>
<comment type="caution">
    <text evidence="3">The sequence shown here is derived from an EMBL/GenBank/DDBJ whole genome shotgun (WGS) entry which is preliminary data.</text>
</comment>
<comment type="similarity">
    <text evidence="1">Belongs to the bacterial solute-binding protein 1 family.</text>
</comment>
<dbReference type="SUPFAM" id="SSF53850">
    <property type="entry name" value="Periplasmic binding protein-like II"/>
    <property type="match status" value="1"/>
</dbReference>
<organism evidence="3 4">
    <name type="scientific">Dorea acetigenes</name>
    <dbReference type="NCBI Taxonomy" id="2981787"/>
    <lineage>
        <taxon>Bacteria</taxon>
        <taxon>Bacillati</taxon>
        <taxon>Bacillota</taxon>
        <taxon>Clostridia</taxon>
        <taxon>Lachnospirales</taxon>
        <taxon>Lachnospiraceae</taxon>
        <taxon>Dorea</taxon>
    </lineage>
</organism>
<dbReference type="EMBL" id="JAOQJU010000026">
    <property type="protein sequence ID" value="MCU6687788.1"/>
    <property type="molecule type" value="Genomic_DNA"/>
</dbReference>
<keyword evidence="4" id="KW-1185">Reference proteome</keyword>
<dbReference type="Proteomes" id="UP001652431">
    <property type="component" value="Unassembled WGS sequence"/>
</dbReference>
<reference evidence="3 4" key="1">
    <citation type="journal article" date="2021" name="ISME Commun">
        <title>Automated analysis of genomic sequences facilitates high-throughput and comprehensive description of bacteria.</title>
        <authorList>
            <person name="Hitch T.C.A."/>
        </authorList>
    </citation>
    <scope>NUCLEOTIDE SEQUENCE [LARGE SCALE GENOMIC DNA]</scope>
    <source>
        <strain evidence="3 4">Sanger_03</strain>
    </source>
</reference>
<dbReference type="Pfam" id="PF01547">
    <property type="entry name" value="SBP_bac_1"/>
    <property type="match status" value="1"/>
</dbReference>
<dbReference type="PROSITE" id="PS51257">
    <property type="entry name" value="PROKAR_LIPOPROTEIN"/>
    <property type="match status" value="1"/>
</dbReference>
<keyword evidence="2" id="KW-0813">Transport</keyword>
<protein>
    <submittedName>
        <fullName evidence="3">Extracellular solute-binding protein</fullName>
    </submittedName>
</protein>
<dbReference type="InterPro" id="IPR050490">
    <property type="entry name" value="Bact_solute-bd_prot1"/>
</dbReference>
<dbReference type="PANTHER" id="PTHR43649:SF29">
    <property type="entry name" value="OSMOPROTECTIVE COMPOUNDS-BINDING PROTEIN GGTB"/>
    <property type="match status" value="1"/>
</dbReference>
<dbReference type="Gene3D" id="3.40.190.10">
    <property type="entry name" value="Periplasmic binding protein-like II"/>
    <property type="match status" value="2"/>
</dbReference>
<name>A0ABT2RQU7_9FIRM</name>
<evidence type="ECO:0000313" key="3">
    <source>
        <dbReference type="EMBL" id="MCU6687788.1"/>
    </source>
</evidence>
<accession>A0ABT2RQU7</accession>